<dbReference type="GO" id="GO:0005634">
    <property type="term" value="C:nucleus"/>
    <property type="evidence" value="ECO:0007669"/>
    <property type="project" value="TreeGrafter"/>
</dbReference>
<dbReference type="InterPro" id="IPR052957">
    <property type="entry name" value="Auxin_embryo_med"/>
</dbReference>
<feature type="compositionally biased region" description="Polar residues" evidence="1">
    <location>
        <begin position="390"/>
        <end position="406"/>
    </location>
</feature>
<evidence type="ECO:0000313" key="5">
    <source>
        <dbReference type="Proteomes" id="UP000242715"/>
    </source>
</evidence>
<evidence type="ECO:0000259" key="2">
    <source>
        <dbReference type="Pfam" id="PF13020"/>
    </source>
</evidence>
<dbReference type="Proteomes" id="UP000242715">
    <property type="component" value="Unassembled WGS sequence"/>
</dbReference>
<feature type="domain" description="Sacsin/Nov" evidence="3">
    <location>
        <begin position="1071"/>
        <end position="1165"/>
    </location>
</feature>
<dbReference type="GO" id="GO:0009793">
    <property type="term" value="P:embryo development ending in seed dormancy"/>
    <property type="evidence" value="ECO:0007669"/>
    <property type="project" value="TreeGrafter"/>
</dbReference>
<gene>
    <name evidence="4" type="ORF">TSUD_68370</name>
</gene>
<dbReference type="InterPro" id="IPR024975">
    <property type="entry name" value="NOV_C"/>
</dbReference>
<dbReference type="InterPro" id="IPR058210">
    <property type="entry name" value="SACS/Nov_dom"/>
</dbReference>
<dbReference type="SUPFAM" id="SSF55874">
    <property type="entry name" value="ATPase domain of HSP90 chaperone/DNA topoisomerase II/histidine kinase"/>
    <property type="match status" value="1"/>
</dbReference>
<feature type="domain" description="Protein NO VEIN C-terminal" evidence="2">
    <location>
        <begin position="2395"/>
        <end position="2482"/>
    </location>
</feature>
<dbReference type="NCBIfam" id="NF047352">
    <property type="entry name" value="P_loop_sacsin"/>
    <property type="match status" value="1"/>
</dbReference>
<organism evidence="4 5">
    <name type="scientific">Trifolium subterraneum</name>
    <name type="common">Subterranean clover</name>
    <dbReference type="NCBI Taxonomy" id="3900"/>
    <lineage>
        <taxon>Eukaryota</taxon>
        <taxon>Viridiplantae</taxon>
        <taxon>Streptophyta</taxon>
        <taxon>Embryophyta</taxon>
        <taxon>Tracheophyta</taxon>
        <taxon>Spermatophyta</taxon>
        <taxon>Magnoliopsida</taxon>
        <taxon>eudicotyledons</taxon>
        <taxon>Gunneridae</taxon>
        <taxon>Pentapetalae</taxon>
        <taxon>rosids</taxon>
        <taxon>fabids</taxon>
        <taxon>Fabales</taxon>
        <taxon>Fabaceae</taxon>
        <taxon>Papilionoideae</taxon>
        <taxon>50 kb inversion clade</taxon>
        <taxon>NPAAA clade</taxon>
        <taxon>Hologalegina</taxon>
        <taxon>IRL clade</taxon>
        <taxon>Trifolieae</taxon>
        <taxon>Trifolium</taxon>
    </lineage>
</organism>
<protein>
    <submittedName>
        <fullName evidence="4">Uncharacterized protein</fullName>
    </submittedName>
</protein>
<name>A0A2Z6MHN6_TRISU</name>
<dbReference type="PANTHER" id="PTHR32387">
    <property type="entry name" value="WU:FJ29H11"/>
    <property type="match status" value="1"/>
</dbReference>
<evidence type="ECO:0000313" key="4">
    <source>
        <dbReference type="EMBL" id="GAU32166.1"/>
    </source>
</evidence>
<dbReference type="InterPro" id="IPR036890">
    <property type="entry name" value="HATPase_C_sf"/>
</dbReference>
<evidence type="ECO:0000256" key="1">
    <source>
        <dbReference type="SAM" id="MobiDB-lite"/>
    </source>
</evidence>
<dbReference type="Pfam" id="PF25794">
    <property type="entry name" value="SACS"/>
    <property type="match status" value="1"/>
</dbReference>
<proteinExistence type="predicted"/>
<feature type="region of interest" description="Disordered" evidence="1">
    <location>
        <begin position="1"/>
        <end position="130"/>
    </location>
</feature>
<dbReference type="OrthoDB" id="1262810at2759"/>
<dbReference type="EMBL" id="DF973485">
    <property type="protein sequence ID" value="GAU32166.1"/>
    <property type="molecule type" value="Genomic_DNA"/>
</dbReference>
<feature type="compositionally biased region" description="Pro residues" evidence="1">
    <location>
        <begin position="48"/>
        <end position="65"/>
    </location>
</feature>
<dbReference type="PANTHER" id="PTHR32387:SF0">
    <property type="entry name" value="PROTEIN NO VEIN"/>
    <property type="match status" value="1"/>
</dbReference>
<feature type="compositionally biased region" description="Low complexity" evidence="1">
    <location>
        <begin position="83"/>
        <end position="115"/>
    </location>
</feature>
<feature type="region of interest" description="Disordered" evidence="1">
    <location>
        <begin position="373"/>
        <end position="412"/>
    </location>
</feature>
<sequence>MYPHRYPGGGRWPQGQPPPPSNFPNPNFSYQPQNFHPPNTSRPYQFYNPPPPQNPPAFIPPPQQNPPTYTYRPQNPPPPPPGSTSQPQNQPTSAPQSQNQPASAPQSQNQPVSAPRQQNPKHAIETADKASSKACREILASGDSVSAWKVSQKALLTLQVDSLNSLGLKIQQVPTLHRLMITEGKVNAFIHCFVGVRRITSMYDLELAICKNECVDSFEELGLGPFLRHPLVIHYFSVRSKVTEVFKITSEEIVQFLIEFLDVSKAKAVVGVEEFLEFIAKKRSVQRKELLGIRIQNLGMHITAIREARKSEQSTLEKCLKTLRSKSGEFRNRPISSSQKKQLDERFSTIAQRVESFSSVEKSFCGKHIRFTSSSSEDEGSDYSTDNDQNDNIMSNWSNPSSQFGKSSERVSSCPYPSATEEMARLVVLERMFQFYGVEIKSRGRKRIQKLFESYPLIGLLNAAVSAIKSGMWNSIYDTVQVFNHSELTNSPTKSSEYETIDVGPSLENVALVTKDSAENTKCISAEDVIRKIGMYFDLDNEFGVKNFNSLGHGDLLSFLENNVYQLPHELLKILGGGTCKNSSFKACMSSNELVALLSQALSSLWENETVTKQIISTLLMRQFPSICFELVESGSVEDLMATVREHKSNVTSKCVVFSATMIEENYHVDSLSDGDNNSGITTDRSEVGNKTRSSETITAKKAIEILLKSPMLSDLSKWSHWDLMFAPSLGSLISWLLNDVNTEELLCLVTRDGKVIRIDHSATLKSFLEAAVQGSSFRTAVNLLSLISLFGGKRKAPLSLLKRDACSAFEVMFRNFVEDIEVSDDKNAFQSDEALCKTKILTEVSITKMSGEFGKHYHKVNKVASILSRFVLDCLGYLPAEFQSFAADVLLSGMRSVFKNAAAAILCECSNMEQHLMLHEIGLSLGITEWINDYHAFISNDTSDQFGARVSCLKDAKTEISIGLKHGQGILDKSLVPEVNMVTSLAPCTEISQTVDGEKTIDESMTSCLEDLFQSGKDIDSTLVIESIRRDEFGLDPSLSDIDSYMLKKQHARLGRALHCLSQELYSQDSHFILELVQNADDNNYPDNVEPTLAFILQDSGIAILNNERGFSAQNMRALCDVGNSTKKGSSTGYIGKKGIGFKSVFRVTDAPEIHSNGFHVKFDISEGQIGFVLPTLVPPCDIGLLRRIAFTGTDSYVDNPWNTCILLPFRSHLSDGAVMNNIMTMFSDLHPSLLLFLHRLKCIKLRNLLNDTFIVMKKEISEDGIIKVSHGKEKMTWSEPGKGLSAFMSFIPLVGEVHGFFSTLPRLIISKLRMMNCLLVEGENNGWAPPCKVLRGWTEQLRCLLPDDVLLEHLGLRYLDKNVILSDTLARALGVEEFGPSVLVRVMSSLFCTKDWLISMNVSWLASCLNTLYVLMFDSSGTMSINIEIKDDILKRLKKTPFIPLSDGTYSSVDEGTIWLQSNTFNTGFDGEHKIEAFPNICGKLRTVSPSLLSSASGTSSLNVTSLNNVTRLLETIGVQQLSAHDVVKLHILPMLSDQTMASKNKMLMIEYICFVMLHLKSTCSDCFIEREHIISELRCKSLLLTDCGFKCPAEVPIHFCTGFGNPVTAKRLADVVNMRWHEVDISYLKHPANESVSSSLLKWREFFEEIGITDFAQLVQVDKSVVDICDATFKQVMWDRGLISAESIVKDWESPEIVQLVSLLSKSGDQENCKYLLEVLDTLWDACYSDKARGYFYSKSVEDGQPFKSTFISNLCDIRWVVSTLDDELHYPKDLFHDCEAVRLILGTFAPYAVPKVKSERLVNDIGLKTRVTLGDILDIVKAWRKSSKTSFKASISQMSQFYTFIWKEMAASKQKTVEDLMSGPFIFVPNSSVYSHDEDVCGTLLHPNEVYWHDPTGSVQKMEEFNPQCSSSHSPVNKSLCNIYPGLRGFFVNECGVQEAPPLHSYIQILLQLSTFTLPSQAADKIFQVFLMWTDGLKSGLLSVEDVIYLKDCLSKLEFPVLPTVKDKWVSLHPSFGLVCWCDDKKLKEEFKHSNNLDFLYFGEVTEVVTREAIPYGPSDCSSKESLINMTLPYAQRYIYNRHNDKYIQLKQSGFSILHNLKVIVVEKLFYKNVIKDCDSASKERVECSCLLQGNNLYIIREADHHSLFTELSSLLLDGIDEDCQIRLVNFLHRITNRAEFESLENVLNNQKVPKLPDEEPVWALSYVSSPVEDEISLPSDYAPSPNEQILLLPKRKGGINSNWPPAGWKNAPDFSYPPDNGFKTKPAQISSYSDVKVGDNSEGTSAPPLCYEQGSVDWNDTDDHQASSVLHEKENFKNQSYRDFEPITFHPIEFDPVSLGEDMDESRTGARFSSPACFNLSSAAFNMRDDQLQSSGTYDVAQAKETGKLGEELAYLYFAGKYGNTTVRWVNKVEEKGKPYDLTIGEDASKEYIEVKATRSPKKDWFHISMNEWQYAIEKGESYSIAFVVITGNYPQIAVFKNPAKMCRQGELQLVVMMPKQQRQLPVAS</sequence>
<accession>A0A2Z6MHN6</accession>
<evidence type="ECO:0000259" key="3">
    <source>
        <dbReference type="Pfam" id="PF25794"/>
    </source>
</evidence>
<dbReference type="Pfam" id="PF13020">
    <property type="entry name" value="NOV_C"/>
    <property type="match status" value="1"/>
</dbReference>
<feature type="compositionally biased region" description="Low complexity" evidence="1">
    <location>
        <begin position="24"/>
        <end position="34"/>
    </location>
</feature>
<reference evidence="5" key="1">
    <citation type="journal article" date="2017" name="Front. Plant Sci.">
        <title>Climate Clever Clovers: New Paradigm to Reduce the Environmental Footprint of Ruminants by Breeding Low Methanogenic Forages Utilizing Haplotype Variation.</title>
        <authorList>
            <person name="Kaur P."/>
            <person name="Appels R."/>
            <person name="Bayer P.E."/>
            <person name="Keeble-Gagnere G."/>
            <person name="Wang J."/>
            <person name="Hirakawa H."/>
            <person name="Shirasawa K."/>
            <person name="Vercoe P."/>
            <person name="Stefanova K."/>
            <person name="Durmic Z."/>
            <person name="Nichols P."/>
            <person name="Revell C."/>
            <person name="Isobe S.N."/>
            <person name="Edwards D."/>
            <person name="Erskine W."/>
        </authorList>
    </citation>
    <scope>NUCLEOTIDE SEQUENCE [LARGE SCALE GENOMIC DNA]</scope>
    <source>
        <strain evidence="5">cv. Daliak</strain>
    </source>
</reference>
<dbReference type="Gene3D" id="3.30.565.10">
    <property type="entry name" value="Histidine kinase-like ATPase, C-terminal domain"/>
    <property type="match status" value="1"/>
</dbReference>
<keyword evidence="5" id="KW-1185">Reference proteome</keyword>
<dbReference type="GO" id="GO:0010305">
    <property type="term" value="P:leaf vascular tissue pattern formation"/>
    <property type="evidence" value="ECO:0007669"/>
    <property type="project" value="TreeGrafter"/>
</dbReference>
<dbReference type="GO" id="GO:0048364">
    <property type="term" value="P:root development"/>
    <property type="evidence" value="ECO:0007669"/>
    <property type="project" value="TreeGrafter"/>
</dbReference>